<organism evidence="5 6">
    <name type="scientific">Viridothelium virens</name>
    <name type="common">Speckled blister lichen</name>
    <name type="synonym">Trypethelium virens</name>
    <dbReference type="NCBI Taxonomy" id="1048519"/>
    <lineage>
        <taxon>Eukaryota</taxon>
        <taxon>Fungi</taxon>
        <taxon>Dikarya</taxon>
        <taxon>Ascomycota</taxon>
        <taxon>Pezizomycotina</taxon>
        <taxon>Dothideomycetes</taxon>
        <taxon>Dothideomycetes incertae sedis</taxon>
        <taxon>Trypetheliales</taxon>
        <taxon>Trypetheliaceae</taxon>
        <taxon>Viridothelium</taxon>
    </lineage>
</organism>
<dbReference type="CDD" id="cd20513">
    <property type="entry name" value="CYCLIN_CCNC_rpt1"/>
    <property type="match status" value="1"/>
</dbReference>
<reference evidence="5" key="1">
    <citation type="journal article" date="2020" name="Stud. Mycol.">
        <title>101 Dothideomycetes genomes: a test case for predicting lifestyles and emergence of pathogens.</title>
        <authorList>
            <person name="Haridas S."/>
            <person name="Albert R."/>
            <person name="Binder M."/>
            <person name="Bloem J."/>
            <person name="Labutti K."/>
            <person name="Salamov A."/>
            <person name="Andreopoulos B."/>
            <person name="Baker S."/>
            <person name="Barry K."/>
            <person name="Bills G."/>
            <person name="Bluhm B."/>
            <person name="Cannon C."/>
            <person name="Castanera R."/>
            <person name="Culley D."/>
            <person name="Daum C."/>
            <person name="Ezra D."/>
            <person name="Gonzalez J."/>
            <person name="Henrissat B."/>
            <person name="Kuo A."/>
            <person name="Liang C."/>
            <person name="Lipzen A."/>
            <person name="Lutzoni F."/>
            <person name="Magnuson J."/>
            <person name="Mondo S."/>
            <person name="Nolan M."/>
            <person name="Ohm R."/>
            <person name="Pangilinan J."/>
            <person name="Park H.-J."/>
            <person name="Ramirez L."/>
            <person name="Alfaro M."/>
            <person name="Sun H."/>
            <person name="Tritt A."/>
            <person name="Yoshinaga Y."/>
            <person name="Zwiers L.-H."/>
            <person name="Turgeon B."/>
            <person name="Goodwin S."/>
            <person name="Spatafora J."/>
            <person name="Crous P."/>
            <person name="Grigoriev I."/>
        </authorList>
    </citation>
    <scope>NUCLEOTIDE SEQUENCE</scope>
    <source>
        <strain evidence="5">Tuck. ex Michener</strain>
    </source>
</reference>
<dbReference type="GO" id="GO:0016538">
    <property type="term" value="F:cyclin-dependent protein serine/threonine kinase regulator activity"/>
    <property type="evidence" value="ECO:0007669"/>
    <property type="project" value="InterPro"/>
</dbReference>
<dbReference type="PANTHER" id="PTHR10026">
    <property type="entry name" value="CYCLIN"/>
    <property type="match status" value="1"/>
</dbReference>
<dbReference type="Gene3D" id="1.10.472.10">
    <property type="entry name" value="Cyclin-like"/>
    <property type="match status" value="2"/>
</dbReference>
<sequence>MAANYWSSTQRRFWTFTKQEIAEMRENLDQSDGNASQQYPLPETRLLNIYFHQQIVKFGKRLSIRQQALATAQVYLKRYYLKVPVRRTNPYLIIATAFYLACKMEECPQHIRFVMIEARNTWPEMPTADIPRLGECEFALIAELNSQLIVHHPYRTLHDLAPRFALTQDETGLASSIVNDHYLTDLPLLYPPHVLAVTAIFLALVLRPTQSALQAHASHAAGMGAGVSAAAVAGALQNLGGAQRSGGVGGGGAAAAAQGGGKEPQTKVARLVQWLAESEVDVAAMVDCIQEIVSLYEKWEQYQDKVCKEQIGRYVKARELDK</sequence>
<dbReference type="InterPro" id="IPR006671">
    <property type="entry name" value="Cyclin_N"/>
</dbReference>
<keyword evidence="3" id="KW-0195">Cyclin</keyword>
<dbReference type="InterPro" id="IPR036915">
    <property type="entry name" value="Cyclin-like_sf"/>
</dbReference>
<dbReference type="EMBL" id="ML991846">
    <property type="protein sequence ID" value="KAF2230198.1"/>
    <property type="molecule type" value="Genomic_DNA"/>
</dbReference>
<dbReference type="Pfam" id="PF00134">
    <property type="entry name" value="Cyclin_N"/>
    <property type="match status" value="1"/>
</dbReference>
<dbReference type="AlphaFoldDB" id="A0A6A6GX79"/>
<name>A0A6A6GX79_VIRVR</name>
<dbReference type="InterPro" id="IPR013763">
    <property type="entry name" value="Cyclin-like_dom"/>
</dbReference>
<feature type="domain" description="Cyclin-like" evidence="4">
    <location>
        <begin position="53"/>
        <end position="142"/>
    </location>
</feature>
<protein>
    <recommendedName>
        <fullName evidence="2">RNA polymerase II holoenzyme cyclin-like subunit</fullName>
    </recommendedName>
</protein>
<dbReference type="SUPFAM" id="SSF47954">
    <property type="entry name" value="Cyclin-like"/>
    <property type="match status" value="2"/>
</dbReference>
<accession>A0A6A6GX79</accession>
<evidence type="ECO:0000256" key="1">
    <source>
        <dbReference type="ARBA" id="ARBA00008638"/>
    </source>
</evidence>
<evidence type="ECO:0000256" key="3">
    <source>
        <dbReference type="RuleBase" id="RU000383"/>
    </source>
</evidence>
<dbReference type="InterPro" id="IPR043198">
    <property type="entry name" value="Cyclin/Ssn8"/>
</dbReference>
<comment type="similarity">
    <text evidence="1">Belongs to the cyclin family. Cyclin C subfamily.</text>
</comment>
<dbReference type="SMART" id="SM00385">
    <property type="entry name" value="CYCLIN"/>
    <property type="match status" value="1"/>
</dbReference>
<dbReference type="GO" id="GO:0006357">
    <property type="term" value="P:regulation of transcription by RNA polymerase II"/>
    <property type="evidence" value="ECO:0007669"/>
    <property type="project" value="InterPro"/>
</dbReference>
<evidence type="ECO:0000256" key="2">
    <source>
        <dbReference type="ARBA" id="ARBA00014912"/>
    </source>
</evidence>
<dbReference type="CDD" id="cd20546">
    <property type="entry name" value="CYCLIN_SpCG1C_ScCTK2-like_rpt2"/>
    <property type="match status" value="1"/>
</dbReference>
<evidence type="ECO:0000313" key="6">
    <source>
        <dbReference type="Proteomes" id="UP000800092"/>
    </source>
</evidence>
<evidence type="ECO:0000313" key="5">
    <source>
        <dbReference type="EMBL" id="KAF2230198.1"/>
    </source>
</evidence>
<gene>
    <name evidence="5" type="ORF">EV356DRAFT_509370</name>
</gene>
<proteinExistence type="inferred from homology"/>
<dbReference type="Proteomes" id="UP000800092">
    <property type="component" value="Unassembled WGS sequence"/>
</dbReference>
<dbReference type="PIRSF" id="PIRSF028758">
    <property type="entry name" value="Cyclin, C/H/G types"/>
    <property type="match status" value="1"/>
</dbReference>
<dbReference type="OrthoDB" id="10266018at2759"/>
<keyword evidence="6" id="KW-1185">Reference proteome</keyword>
<evidence type="ECO:0000259" key="4">
    <source>
        <dbReference type="SMART" id="SM00385"/>
    </source>
</evidence>